<evidence type="ECO:0000256" key="1">
    <source>
        <dbReference type="SAM" id="MobiDB-lite"/>
    </source>
</evidence>
<reference evidence="2 3" key="1">
    <citation type="submission" date="2024-04" db="EMBL/GenBank/DDBJ databases">
        <title>Tritrichomonas musculus Genome.</title>
        <authorList>
            <person name="Alves-Ferreira E."/>
            <person name="Grigg M."/>
            <person name="Lorenzi H."/>
            <person name="Galac M."/>
        </authorList>
    </citation>
    <scope>NUCLEOTIDE SEQUENCE [LARGE SCALE GENOMIC DNA]</scope>
    <source>
        <strain evidence="2 3">EAF2021</strain>
    </source>
</reference>
<sequence length="202" mass="23740">MASTVIPMSDLPQSENDKNNTEMKTLKIYEPYQHMNNNVYAIKNRRVFGEMEIQFTPTEKFPLPSMKDNYNNYKKKAENKHSTVDISAVNNSNYMGYGYVPNENQNNYQKYSYMDDQKQFNTQNSNVNQNNYQNYSYVDGQNQLNTQNSFENQYNATNQNNEVNLNQQENQYGINQCEQPIQNQPQVLSQPQNQMVFVNDLI</sequence>
<evidence type="ECO:0000313" key="3">
    <source>
        <dbReference type="Proteomes" id="UP001470230"/>
    </source>
</evidence>
<organism evidence="2 3">
    <name type="scientific">Tritrichomonas musculus</name>
    <dbReference type="NCBI Taxonomy" id="1915356"/>
    <lineage>
        <taxon>Eukaryota</taxon>
        <taxon>Metamonada</taxon>
        <taxon>Parabasalia</taxon>
        <taxon>Tritrichomonadida</taxon>
        <taxon>Tritrichomonadidae</taxon>
        <taxon>Tritrichomonas</taxon>
    </lineage>
</organism>
<keyword evidence="3" id="KW-1185">Reference proteome</keyword>
<evidence type="ECO:0000313" key="2">
    <source>
        <dbReference type="EMBL" id="KAK8839518.1"/>
    </source>
</evidence>
<accession>A0ABR2H002</accession>
<proteinExistence type="predicted"/>
<comment type="caution">
    <text evidence="2">The sequence shown here is derived from an EMBL/GenBank/DDBJ whole genome shotgun (WGS) entry which is preliminary data.</text>
</comment>
<name>A0ABR2H002_9EUKA</name>
<protein>
    <submittedName>
        <fullName evidence="2">Uncharacterized protein</fullName>
    </submittedName>
</protein>
<feature type="region of interest" description="Disordered" evidence="1">
    <location>
        <begin position="1"/>
        <end position="20"/>
    </location>
</feature>
<dbReference type="Proteomes" id="UP001470230">
    <property type="component" value="Unassembled WGS sequence"/>
</dbReference>
<dbReference type="EMBL" id="JAPFFF010000051">
    <property type="protein sequence ID" value="KAK8839518.1"/>
    <property type="molecule type" value="Genomic_DNA"/>
</dbReference>
<gene>
    <name evidence="2" type="ORF">M9Y10_031877</name>
</gene>